<evidence type="ECO:0000313" key="9">
    <source>
        <dbReference type="Proteomes" id="UP000784294"/>
    </source>
</evidence>
<feature type="compositionally biased region" description="Low complexity" evidence="6">
    <location>
        <begin position="1"/>
        <end position="28"/>
    </location>
</feature>
<evidence type="ECO:0000256" key="6">
    <source>
        <dbReference type="SAM" id="MobiDB-lite"/>
    </source>
</evidence>
<dbReference type="PROSITE" id="PS50102">
    <property type="entry name" value="RRM"/>
    <property type="match status" value="2"/>
</dbReference>
<dbReference type="SMART" id="SM00360">
    <property type="entry name" value="RRM"/>
    <property type="match status" value="2"/>
</dbReference>
<evidence type="ECO:0000259" key="7">
    <source>
        <dbReference type="PROSITE" id="PS50102"/>
    </source>
</evidence>
<dbReference type="EMBL" id="CAAALY010010954">
    <property type="protein sequence ID" value="VEL11142.1"/>
    <property type="molecule type" value="Genomic_DNA"/>
</dbReference>
<keyword evidence="9" id="KW-1185">Reference proteome</keyword>
<feature type="compositionally biased region" description="Polar residues" evidence="6">
    <location>
        <begin position="29"/>
        <end position="45"/>
    </location>
</feature>
<proteinExistence type="predicted"/>
<dbReference type="InterPro" id="IPR006535">
    <property type="entry name" value="HnRNP_R/Q_splicing_fac"/>
</dbReference>
<dbReference type="NCBIfam" id="TIGR01648">
    <property type="entry name" value="hnRNP-R-Q"/>
    <property type="match status" value="1"/>
</dbReference>
<dbReference type="InterPro" id="IPR000504">
    <property type="entry name" value="RRM_dom"/>
</dbReference>
<protein>
    <recommendedName>
        <fullName evidence="7">RRM domain-containing protein</fullName>
    </recommendedName>
</protein>
<dbReference type="FunFam" id="3.30.70.330:FF:000022">
    <property type="entry name" value="APOBEC1 complementation factor isoform X1"/>
    <property type="match status" value="1"/>
</dbReference>
<dbReference type="Pfam" id="PF00076">
    <property type="entry name" value="RRM_1"/>
    <property type="match status" value="2"/>
</dbReference>
<keyword evidence="3" id="KW-0677">Repeat</keyword>
<sequence length="378" mass="40835">MCIQVARSASQPASRSASQPASRSASQPVNQSSGPNRQAAHSPTVTMPCCDVNQLSGEVKSLKISAPGMNMSLSMPSASTSAVTTVTTACGLPKAHSSSSSNSGSSQPLEVDGDCCLPTGSSSITGAGDSTGTIYLAASGAGFVGKQDNQNAAALPPVEAIHKLVERTNYQIVQQNGQRCYGPPPGWTLAAPQRGCEVFVGKIPRDCYEDELIPVFERIGPIYMFRLMMDFNGANRGFGFCVYTSREDTKRAVSELNNYEIRKGKTIGVCLSVDNCRLFVGGIPKNKTRDEILSEMRRVTDGVRDVISYPSVNDKTKNRGFAFVEYDSHRAAAMARRKLLPGHIQLWGQQIAVDWAEPEREVNEDIMSKVISYVLSRH</sequence>
<dbReference type="Proteomes" id="UP000784294">
    <property type="component" value="Unassembled WGS sequence"/>
</dbReference>
<gene>
    <name evidence="8" type="ORF">PXEA_LOCUS4582</name>
</gene>
<dbReference type="SUPFAM" id="SSF54928">
    <property type="entry name" value="RNA-binding domain, RBD"/>
    <property type="match status" value="1"/>
</dbReference>
<dbReference type="FunFam" id="3.30.70.330:FF:000026">
    <property type="entry name" value="APOBEC1 complementation factor isoform X1"/>
    <property type="match status" value="1"/>
</dbReference>
<dbReference type="OrthoDB" id="3800936at2759"/>
<organism evidence="8 9">
    <name type="scientific">Protopolystoma xenopodis</name>
    <dbReference type="NCBI Taxonomy" id="117903"/>
    <lineage>
        <taxon>Eukaryota</taxon>
        <taxon>Metazoa</taxon>
        <taxon>Spiralia</taxon>
        <taxon>Lophotrochozoa</taxon>
        <taxon>Platyhelminthes</taxon>
        <taxon>Monogenea</taxon>
        <taxon>Polyopisthocotylea</taxon>
        <taxon>Polystomatidea</taxon>
        <taxon>Polystomatidae</taxon>
        <taxon>Protopolystoma</taxon>
    </lineage>
</organism>
<dbReference type="PANTHER" id="PTHR21245">
    <property type="entry name" value="HETEROGENEOUS NUCLEAR RIBONUCLEOPROTEIN"/>
    <property type="match status" value="1"/>
</dbReference>
<feature type="region of interest" description="Disordered" evidence="6">
    <location>
        <begin position="1"/>
        <end position="47"/>
    </location>
</feature>
<feature type="domain" description="RRM" evidence="7">
    <location>
        <begin position="196"/>
        <end position="274"/>
    </location>
</feature>
<evidence type="ECO:0000256" key="1">
    <source>
        <dbReference type="ARBA" id="ARBA00004496"/>
    </source>
</evidence>
<dbReference type="InterPro" id="IPR012677">
    <property type="entry name" value="Nucleotide-bd_a/b_plait_sf"/>
</dbReference>
<evidence type="ECO:0000313" key="8">
    <source>
        <dbReference type="EMBL" id="VEL11142.1"/>
    </source>
</evidence>
<dbReference type="Gene3D" id="3.30.70.330">
    <property type="match status" value="2"/>
</dbReference>
<evidence type="ECO:0000256" key="2">
    <source>
        <dbReference type="ARBA" id="ARBA00022490"/>
    </source>
</evidence>
<dbReference type="CDD" id="cd12249">
    <property type="entry name" value="RRM1_hnRNPR_like"/>
    <property type="match status" value="1"/>
</dbReference>
<dbReference type="AlphaFoldDB" id="A0A3S5BNS8"/>
<evidence type="ECO:0000256" key="3">
    <source>
        <dbReference type="ARBA" id="ARBA00022737"/>
    </source>
</evidence>
<dbReference type="GO" id="GO:0005737">
    <property type="term" value="C:cytoplasm"/>
    <property type="evidence" value="ECO:0007669"/>
    <property type="project" value="UniProtKB-SubCell"/>
</dbReference>
<keyword evidence="4 5" id="KW-0694">RNA-binding</keyword>
<dbReference type="InterPro" id="IPR035979">
    <property type="entry name" value="RBD_domain_sf"/>
</dbReference>
<feature type="domain" description="RRM" evidence="7">
    <location>
        <begin position="276"/>
        <end position="358"/>
    </location>
</feature>
<comment type="subcellular location">
    <subcellularLocation>
        <location evidence="1">Cytoplasm</location>
    </subcellularLocation>
</comment>
<evidence type="ECO:0000256" key="4">
    <source>
        <dbReference type="ARBA" id="ARBA00022884"/>
    </source>
</evidence>
<feature type="region of interest" description="Disordered" evidence="6">
    <location>
        <begin position="92"/>
        <end position="112"/>
    </location>
</feature>
<keyword evidence="2" id="KW-0963">Cytoplasm</keyword>
<name>A0A3S5BNS8_9PLAT</name>
<feature type="compositionally biased region" description="Low complexity" evidence="6">
    <location>
        <begin position="97"/>
        <end position="106"/>
    </location>
</feature>
<reference evidence="8" key="1">
    <citation type="submission" date="2018-11" db="EMBL/GenBank/DDBJ databases">
        <authorList>
            <consortium name="Pathogen Informatics"/>
        </authorList>
    </citation>
    <scope>NUCLEOTIDE SEQUENCE</scope>
</reference>
<accession>A0A3S5BNS8</accession>
<comment type="caution">
    <text evidence="8">The sequence shown here is derived from an EMBL/GenBank/DDBJ whole genome shotgun (WGS) entry which is preliminary data.</text>
</comment>
<evidence type="ECO:0000256" key="5">
    <source>
        <dbReference type="PROSITE-ProRule" id="PRU00176"/>
    </source>
</evidence>
<dbReference type="GO" id="GO:0003723">
    <property type="term" value="F:RNA binding"/>
    <property type="evidence" value="ECO:0007669"/>
    <property type="project" value="UniProtKB-UniRule"/>
</dbReference>